<dbReference type="InterPro" id="IPR053161">
    <property type="entry name" value="Ulvan_degrading_GH"/>
</dbReference>
<dbReference type="Pfam" id="PF17132">
    <property type="entry name" value="Glyco_hydro_106"/>
    <property type="match status" value="1"/>
</dbReference>
<name>A0ABR3YXA8_9PEZI</name>
<organism evidence="1 2">
    <name type="scientific">Sporothrix stenoceras</name>
    <dbReference type="NCBI Taxonomy" id="5173"/>
    <lineage>
        <taxon>Eukaryota</taxon>
        <taxon>Fungi</taxon>
        <taxon>Dikarya</taxon>
        <taxon>Ascomycota</taxon>
        <taxon>Pezizomycotina</taxon>
        <taxon>Sordariomycetes</taxon>
        <taxon>Sordariomycetidae</taxon>
        <taxon>Ophiostomatales</taxon>
        <taxon>Ophiostomataceae</taxon>
        <taxon>Sporothrix</taxon>
    </lineage>
</organism>
<evidence type="ECO:0008006" key="3">
    <source>
        <dbReference type="Google" id="ProtNLM"/>
    </source>
</evidence>
<comment type="caution">
    <text evidence="1">The sequence shown here is derived from an EMBL/GenBank/DDBJ whole genome shotgun (WGS) entry which is preliminary data.</text>
</comment>
<dbReference type="EMBL" id="JAWCUI010000045">
    <property type="protein sequence ID" value="KAL1892393.1"/>
    <property type="molecule type" value="Genomic_DNA"/>
</dbReference>
<keyword evidence="2" id="KW-1185">Reference proteome</keyword>
<protein>
    <recommendedName>
        <fullName evidence="3">Secreted protein</fullName>
    </recommendedName>
</protein>
<dbReference type="PANTHER" id="PTHR36848">
    <property type="entry name" value="DNA-BINDING PROTEIN (PUTATIVE SECRETED PROTEIN)-RELATED"/>
    <property type="match status" value="1"/>
</dbReference>
<dbReference type="SUPFAM" id="SSF49785">
    <property type="entry name" value="Galactose-binding domain-like"/>
    <property type="match status" value="1"/>
</dbReference>
<dbReference type="Proteomes" id="UP001583186">
    <property type="component" value="Unassembled WGS sequence"/>
</dbReference>
<proteinExistence type="predicted"/>
<dbReference type="InterPro" id="IPR008979">
    <property type="entry name" value="Galactose-bd-like_sf"/>
</dbReference>
<gene>
    <name evidence="1" type="ORF">Sste5346_007131</name>
</gene>
<dbReference type="PANTHER" id="PTHR36848:SF2">
    <property type="entry name" value="SECRETED PROTEIN"/>
    <property type="match status" value="1"/>
</dbReference>
<evidence type="ECO:0000313" key="2">
    <source>
        <dbReference type="Proteomes" id="UP001583186"/>
    </source>
</evidence>
<reference evidence="1 2" key="1">
    <citation type="journal article" date="2024" name="IMA Fungus">
        <title>IMA Genome - F19 : A genome assembly and annotation guide to empower mycologists, including annotated draft genome sequences of Ceratocystis pirilliformis, Diaporthe australafricana, Fusarium ophioides, Paecilomyces lecythidis, and Sporothrix stenoceras.</title>
        <authorList>
            <person name="Aylward J."/>
            <person name="Wilson A.M."/>
            <person name="Visagie C.M."/>
            <person name="Spraker J."/>
            <person name="Barnes I."/>
            <person name="Buitendag C."/>
            <person name="Ceriani C."/>
            <person name="Del Mar Angel L."/>
            <person name="du Plessis D."/>
            <person name="Fuchs T."/>
            <person name="Gasser K."/>
            <person name="Kramer D."/>
            <person name="Li W."/>
            <person name="Munsamy K."/>
            <person name="Piso A."/>
            <person name="Price J.L."/>
            <person name="Sonnekus B."/>
            <person name="Thomas C."/>
            <person name="van der Nest A."/>
            <person name="van Dijk A."/>
            <person name="van Heerden A."/>
            <person name="van Vuuren N."/>
            <person name="Yilmaz N."/>
            <person name="Duong T.A."/>
            <person name="van der Merwe N.A."/>
            <person name="Wingfield M.J."/>
            <person name="Wingfield B.D."/>
        </authorList>
    </citation>
    <scope>NUCLEOTIDE SEQUENCE [LARGE SCALE GENOMIC DNA]</scope>
    <source>
        <strain evidence="1 2">CMW 5346</strain>
    </source>
</reference>
<accession>A0ABR3YXA8</accession>
<evidence type="ECO:0000313" key="1">
    <source>
        <dbReference type="EMBL" id="KAL1892393.1"/>
    </source>
</evidence>
<sequence length="1035" mass="114128">MKLVRFIASLLPLWKWGCNHDVDTSHKTSLDTPRDIAFLNPPVSYRPRLRYWIPDAHVDLDQIYNDIAQAGARGAAGVEVLGFYLYGASPGAYVPTDWNAFGWGTPAWKQVLDTAIDAHWDHGLLMDVAMGPNQGQGVPAHEDDDGLMWDLKPHHVVVPAGKRFNGTLPGWGAGKLQAVVTGRITSTTKLKATEDDEDEDDEPRFFAAEKPPKKKIRHTLDESSLQDVTSQVSKDGWLELDAGTFSSKHSTLCFAVYLVRSGAHTQQPPSILKGPQTTPTDYVHNGSWTVDHFSARGARVLTDFWETNLLVNGTREHLQEVARCMWEDSIEINPNVYWTPDLPRKFARSHGYSLGKYLPLLFHGNSLVDHFSESFVTDEPDAGHSHVAAYRTTLTEGYGEYLDALREWAKSCFGGDVAWSSQIGYNMAVDMQALVAKADLPECEDLAFASNIDAYRQFTSPAYLANKNIVSAEVGAVLGHAYQMTVPRWLQLIHRLFAGGVNAVVMHGLAYSGAYPNTTWPGYAPFTYAWSDMLGRHQPAWDFFGGPFDYLSRTMYLLQQGVPKLDIAFYQKQTTYKTPTTNYEPEDLLRAGYTYGYLDPETLASPEAVVHNGILAPSKQAYKALIVRSSDTISTARDADTLAKLAHAGLPVIFAGHSLPSFLGSHHNPAGKVYVHQTLHSLRLLPNVHHVPDEDGLCEVVASLGIEPHTRVRSSGKWWTVWREDTDRQFAFVYHDGDEPSSGSIEFQSTGRPYQYDAATGQVTPIGVYSQKGGRTKIHLEIGPHQAILVGFHNDESLGVHATSTSKGVVDVRRENGQLVALVASSSSQWVRTSDGVSYYVHIHNVPPPLHLNEWTLTVEHWDPPQPLTNIEAGPHKWNSSHNLKELVSWQDIPGLRNVSGRGYYTTTFDWSGNGGALLSLGPVIHTLVVTINGYSQHALTSDAIDISSFLVAGRNTLTVVVATTLANCLAPIWDSLRTSGAPPTGLFGSETRPPGDAEYGLLGPITVRPYRKVTLEKGEVESDEQGLGLVKQVN</sequence>